<organism evidence="2">
    <name type="scientific">hydrothermal vent metagenome</name>
    <dbReference type="NCBI Taxonomy" id="652676"/>
    <lineage>
        <taxon>unclassified sequences</taxon>
        <taxon>metagenomes</taxon>
        <taxon>ecological metagenomes</taxon>
    </lineage>
</organism>
<dbReference type="PANTHER" id="PTHR39165">
    <property type="entry name" value="IG HYPOTHETICAL 17883"/>
    <property type="match status" value="1"/>
</dbReference>
<dbReference type="AlphaFoldDB" id="A0A3B0U2U5"/>
<sequence length="168" mass="18234">MDIFLLILGFIFALLGIIGSFLPVLPGPLTSWLGLLILHLTSVVPMNWTFLGITLGIAVVIWIIDYFIPAMGTKKFGGTRYGVIGTMVGLIIGILFLGPFGIIIGPFVGAYIGEMIQEKNSGKALKAAFGSFIGFLTSSFLKFIAATIFTGLFISIFWEYKAAFFSFN</sequence>
<proteinExistence type="predicted"/>
<keyword evidence="1" id="KW-0472">Membrane</keyword>
<evidence type="ECO:0000313" key="2">
    <source>
        <dbReference type="EMBL" id="VAW25205.1"/>
    </source>
</evidence>
<dbReference type="EMBL" id="UOER01000337">
    <property type="protein sequence ID" value="VAW25205.1"/>
    <property type="molecule type" value="Genomic_DNA"/>
</dbReference>
<dbReference type="InterPro" id="IPR007403">
    <property type="entry name" value="DUF456"/>
</dbReference>
<protein>
    <submittedName>
        <fullName evidence="2">Probable membrane protein NMA1128</fullName>
    </submittedName>
</protein>
<feature type="transmembrane region" description="Helical" evidence="1">
    <location>
        <begin position="81"/>
        <end position="112"/>
    </location>
</feature>
<dbReference type="Pfam" id="PF04306">
    <property type="entry name" value="DUF456"/>
    <property type="match status" value="1"/>
</dbReference>
<feature type="transmembrane region" description="Helical" evidence="1">
    <location>
        <begin position="132"/>
        <end position="158"/>
    </location>
</feature>
<reference evidence="2" key="1">
    <citation type="submission" date="2018-06" db="EMBL/GenBank/DDBJ databases">
        <authorList>
            <person name="Zhirakovskaya E."/>
        </authorList>
    </citation>
    <scope>NUCLEOTIDE SEQUENCE</scope>
</reference>
<keyword evidence="1" id="KW-0812">Transmembrane</keyword>
<feature type="transmembrane region" description="Helical" evidence="1">
    <location>
        <begin position="50"/>
        <end position="69"/>
    </location>
</feature>
<keyword evidence="1" id="KW-1133">Transmembrane helix</keyword>
<evidence type="ECO:0000256" key="1">
    <source>
        <dbReference type="SAM" id="Phobius"/>
    </source>
</evidence>
<gene>
    <name evidence="2" type="ORF">MNBD_BACTEROID04-1357</name>
</gene>
<accession>A0A3B0U2U5</accession>
<name>A0A3B0U2U5_9ZZZZ</name>
<dbReference type="PANTHER" id="PTHR39165:SF1">
    <property type="entry name" value="DUF456 DOMAIN-CONTAINING PROTEIN"/>
    <property type="match status" value="1"/>
</dbReference>